<dbReference type="Gene3D" id="3.30.1540.10">
    <property type="entry name" value="formyl-coa transferase, domain 3"/>
    <property type="match status" value="1"/>
</dbReference>
<organism evidence="2 3">
    <name type="scientific">Solimonas terrae</name>
    <dbReference type="NCBI Taxonomy" id="1396819"/>
    <lineage>
        <taxon>Bacteria</taxon>
        <taxon>Pseudomonadati</taxon>
        <taxon>Pseudomonadota</taxon>
        <taxon>Gammaproteobacteria</taxon>
        <taxon>Nevskiales</taxon>
        <taxon>Nevskiaceae</taxon>
        <taxon>Solimonas</taxon>
    </lineage>
</organism>
<sequence length="393" mass="42493">MSALKGYRVLELADGVGGEYCGKLLADFGAEVIKIERPGRGSATRDLAPFAPGVAGPERSGLFAYLNTGKRSVTLDLDSAASGATLAPLLDRVDAVIDDHPAGWLAAIGLDPAQLDTRHPALVLCTVTPFGQSAPPERRHAEDLNVMHASGWAYHTPSGSPPDAPPLKGAGRFMASYEAALDAALCIVAALYERETSGRGRFIDISKQEVLASRVDYVLGQMVAGDMDVSTSRTSFDLFGPAGIFACRDGYAYIWMSAPTHWDALRKLLGDPAWMNDFPERWLERACTPERVAQCREHIAAWLKTQDKEEVAAQAQQLGLTLVPVNDVRDLHASAQFAFRGYFTEVEHPQLRRARYPTVPYRLAATPARIDAAAPLLGAHTDAVLASLQETAR</sequence>
<keyword evidence="1 2" id="KW-0808">Transferase</keyword>
<dbReference type="InterPro" id="IPR023606">
    <property type="entry name" value="CoA-Trfase_III_dom_1_sf"/>
</dbReference>
<dbReference type="PANTHER" id="PTHR48207">
    <property type="entry name" value="SUCCINATE--HYDROXYMETHYLGLUTARATE COA-TRANSFERASE"/>
    <property type="match status" value="1"/>
</dbReference>
<gene>
    <name evidence="2" type="ORF">G7Y85_01235</name>
</gene>
<dbReference type="SUPFAM" id="SSF89796">
    <property type="entry name" value="CoA-transferase family III (CaiB/BaiF)"/>
    <property type="match status" value="1"/>
</dbReference>
<dbReference type="AlphaFoldDB" id="A0A6M2BM36"/>
<evidence type="ECO:0000313" key="3">
    <source>
        <dbReference type="Proteomes" id="UP000472676"/>
    </source>
</evidence>
<dbReference type="RefSeq" id="WP_166250794.1">
    <property type="nucleotide sequence ID" value="NZ_JAAMOW010000001.1"/>
</dbReference>
<dbReference type="PANTHER" id="PTHR48207:SF3">
    <property type="entry name" value="SUCCINATE--HYDROXYMETHYLGLUTARATE COA-TRANSFERASE"/>
    <property type="match status" value="1"/>
</dbReference>
<comment type="caution">
    <text evidence="2">The sequence shown here is derived from an EMBL/GenBank/DDBJ whole genome shotgun (WGS) entry which is preliminary data.</text>
</comment>
<dbReference type="EMBL" id="JAAMOW010000001">
    <property type="protein sequence ID" value="NGY03380.1"/>
    <property type="molecule type" value="Genomic_DNA"/>
</dbReference>
<dbReference type="Gene3D" id="3.40.50.10540">
    <property type="entry name" value="Crotonobetainyl-coa:carnitine coa-transferase, domain 1"/>
    <property type="match status" value="1"/>
</dbReference>
<reference evidence="2 3" key="1">
    <citation type="journal article" date="2014" name="Int. J. Syst. Evol. Microbiol.">
        <title>Solimonas terrae sp. nov., isolated from soil.</title>
        <authorList>
            <person name="Kim S.J."/>
            <person name="Moon J.Y."/>
            <person name="Weon H.Y."/>
            <person name="Ahn J.H."/>
            <person name="Chen W.M."/>
            <person name="Kwon S.W."/>
        </authorList>
    </citation>
    <scope>NUCLEOTIDE SEQUENCE [LARGE SCALE GENOMIC DNA]</scope>
    <source>
        <strain evidence="2 3">KIS83-12</strain>
    </source>
</reference>
<proteinExistence type="predicted"/>
<dbReference type="InterPro" id="IPR003673">
    <property type="entry name" value="CoA-Trfase_fam_III"/>
</dbReference>
<keyword evidence="3" id="KW-1185">Reference proteome</keyword>
<evidence type="ECO:0000256" key="1">
    <source>
        <dbReference type="ARBA" id="ARBA00022679"/>
    </source>
</evidence>
<dbReference type="Proteomes" id="UP000472676">
    <property type="component" value="Unassembled WGS sequence"/>
</dbReference>
<evidence type="ECO:0000313" key="2">
    <source>
        <dbReference type="EMBL" id="NGY03380.1"/>
    </source>
</evidence>
<dbReference type="GO" id="GO:0008410">
    <property type="term" value="F:CoA-transferase activity"/>
    <property type="evidence" value="ECO:0007669"/>
    <property type="project" value="TreeGrafter"/>
</dbReference>
<name>A0A6M2BM36_9GAMM</name>
<dbReference type="InterPro" id="IPR050483">
    <property type="entry name" value="CoA-transferase_III_domain"/>
</dbReference>
<accession>A0A6M2BM36</accession>
<dbReference type="InterPro" id="IPR044855">
    <property type="entry name" value="CoA-Trfase_III_dom3_sf"/>
</dbReference>
<dbReference type="Pfam" id="PF02515">
    <property type="entry name" value="CoA_transf_3"/>
    <property type="match status" value="1"/>
</dbReference>
<protein>
    <submittedName>
        <fullName evidence="2">CoA transferase</fullName>
    </submittedName>
</protein>